<gene>
    <name evidence="1" type="ORF">DQQ01_05715</name>
</gene>
<dbReference type="RefSeq" id="WP_111919141.1">
    <property type="nucleotide sequence ID" value="NZ_CAUWHR010000001.1"/>
</dbReference>
<dbReference type="OrthoDB" id="1652381at2"/>
<dbReference type="KEGG" id="blau:DQQ01_05715"/>
<evidence type="ECO:0000313" key="1">
    <source>
        <dbReference type="EMBL" id="AWY97727.1"/>
    </source>
</evidence>
<proteinExistence type="predicted"/>
<accession>A0A2Z4U9N1</accession>
<dbReference type="EMBL" id="CP030280">
    <property type="protein sequence ID" value="AWY97727.1"/>
    <property type="molecule type" value="Genomic_DNA"/>
</dbReference>
<keyword evidence="2" id="KW-1185">Reference proteome</keyword>
<dbReference type="AlphaFoldDB" id="A0A2Z4U9N1"/>
<organism evidence="1 2">
    <name type="scientific">Blautia argi</name>
    <dbReference type="NCBI Taxonomy" id="1912897"/>
    <lineage>
        <taxon>Bacteria</taxon>
        <taxon>Bacillati</taxon>
        <taxon>Bacillota</taxon>
        <taxon>Clostridia</taxon>
        <taxon>Lachnospirales</taxon>
        <taxon>Lachnospiraceae</taxon>
        <taxon>Blautia</taxon>
    </lineage>
</organism>
<protein>
    <submittedName>
        <fullName evidence="1">Uncharacterized protein</fullName>
    </submittedName>
</protein>
<sequence length="160" mass="18240">MARKNKILFVVVTFLMVLNLIGCSSKNTENNDDITITPNMELIYEETISPNKEYVEKEEDIVNYTVEVYQGKDNVILVNSKSNSEFFKPLQYKLGLDTNITKEDIDIEWATLMGNTSSTKDDQLGIAYVSISENGELVSKRKISFINRAIEIIEDTLDKK</sequence>
<name>A0A2Z4U9N1_9FIRM</name>
<reference evidence="2" key="1">
    <citation type="submission" date="2018-06" db="EMBL/GenBank/DDBJ databases">
        <title>Description of Blautia argi sp. nov., a new anaerobic isolated from dog feces.</title>
        <authorList>
            <person name="Chang Y.-H."/>
            <person name="Paek J."/>
            <person name="Shin Y."/>
        </authorList>
    </citation>
    <scope>NUCLEOTIDE SEQUENCE [LARGE SCALE GENOMIC DNA]</scope>
    <source>
        <strain evidence="2">KCTC 15426</strain>
    </source>
</reference>
<evidence type="ECO:0000313" key="2">
    <source>
        <dbReference type="Proteomes" id="UP000250003"/>
    </source>
</evidence>
<dbReference type="Proteomes" id="UP000250003">
    <property type="component" value="Chromosome"/>
</dbReference>